<keyword evidence="1" id="KW-0805">Transcription regulation</keyword>
<evidence type="ECO:0000313" key="7">
    <source>
        <dbReference type="Proteomes" id="UP001141259"/>
    </source>
</evidence>
<dbReference type="Proteomes" id="UP001141259">
    <property type="component" value="Unassembled WGS sequence"/>
</dbReference>
<sequence length="199" mass="20847">MTRPFRQQVDESILDQAAALFARRGVAKTSVQEVADAVGLSKTGLLHHFPSKDALHEAVVAQAVSLGERVLAQVRHLPAGVDRDRSAIEVLVDVAFAHPGLVAMLLTPVMQGSSDAIKPADGGIGGAAFEAFGLDPLTPVTERSVRVAGALVVLAVLGLAAHRSDQVATWRPHIIATCFDALGHGRPGASRSDSDQVED</sequence>
<dbReference type="Pfam" id="PF00440">
    <property type="entry name" value="TetR_N"/>
    <property type="match status" value="1"/>
</dbReference>
<protein>
    <submittedName>
        <fullName evidence="6">TetR/AcrR family transcriptional regulator</fullName>
    </submittedName>
</protein>
<dbReference type="InterPro" id="IPR050109">
    <property type="entry name" value="HTH-type_TetR-like_transc_reg"/>
</dbReference>
<dbReference type="GO" id="GO:0003700">
    <property type="term" value="F:DNA-binding transcription factor activity"/>
    <property type="evidence" value="ECO:0007669"/>
    <property type="project" value="TreeGrafter"/>
</dbReference>
<reference evidence="6" key="1">
    <citation type="submission" date="2022-08" db="EMBL/GenBank/DDBJ databases">
        <authorList>
            <person name="Tistechok S."/>
            <person name="Samborskyy M."/>
            <person name="Roman I."/>
        </authorList>
    </citation>
    <scope>NUCLEOTIDE SEQUENCE</scope>
    <source>
        <strain evidence="6">DSM 103496</strain>
    </source>
</reference>
<proteinExistence type="predicted"/>
<dbReference type="Gene3D" id="1.10.357.10">
    <property type="entry name" value="Tetracycline Repressor, domain 2"/>
    <property type="match status" value="1"/>
</dbReference>
<dbReference type="PRINTS" id="PR00455">
    <property type="entry name" value="HTHTETR"/>
</dbReference>
<evidence type="ECO:0000256" key="1">
    <source>
        <dbReference type="ARBA" id="ARBA00023015"/>
    </source>
</evidence>
<gene>
    <name evidence="6" type="ORF">NZH93_00585</name>
</gene>
<dbReference type="PROSITE" id="PS50977">
    <property type="entry name" value="HTH_TETR_2"/>
    <property type="match status" value="1"/>
</dbReference>
<dbReference type="GO" id="GO:0000976">
    <property type="term" value="F:transcription cis-regulatory region binding"/>
    <property type="evidence" value="ECO:0007669"/>
    <property type="project" value="TreeGrafter"/>
</dbReference>
<evidence type="ECO:0000256" key="2">
    <source>
        <dbReference type="ARBA" id="ARBA00023125"/>
    </source>
</evidence>
<name>A0A9X3ADX8_9PSEU</name>
<feature type="domain" description="HTH tetR-type" evidence="5">
    <location>
        <begin position="7"/>
        <end position="67"/>
    </location>
</feature>
<dbReference type="PANTHER" id="PTHR30055:SF234">
    <property type="entry name" value="HTH-TYPE TRANSCRIPTIONAL REGULATOR BETI"/>
    <property type="match status" value="1"/>
</dbReference>
<keyword evidence="3" id="KW-0804">Transcription</keyword>
<evidence type="ECO:0000256" key="4">
    <source>
        <dbReference type="PROSITE-ProRule" id="PRU00335"/>
    </source>
</evidence>
<dbReference type="SUPFAM" id="SSF46689">
    <property type="entry name" value="Homeodomain-like"/>
    <property type="match status" value="1"/>
</dbReference>
<dbReference type="PANTHER" id="PTHR30055">
    <property type="entry name" value="HTH-TYPE TRANSCRIPTIONAL REGULATOR RUTR"/>
    <property type="match status" value="1"/>
</dbReference>
<accession>A0A9X3ADX8</accession>
<dbReference type="InterPro" id="IPR009057">
    <property type="entry name" value="Homeodomain-like_sf"/>
</dbReference>
<dbReference type="AlphaFoldDB" id="A0A9X3ADX8"/>
<evidence type="ECO:0000313" key="6">
    <source>
        <dbReference type="EMBL" id="MCS7475335.1"/>
    </source>
</evidence>
<dbReference type="RefSeq" id="WP_259620857.1">
    <property type="nucleotide sequence ID" value="NZ_JANYMP010000001.1"/>
</dbReference>
<dbReference type="EMBL" id="JANYMP010000001">
    <property type="protein sequence ID" value="MCS7475335.1"/>
    <property type="molecule type" value="Genomic_DNA"/>
</dbReference>
<comment type="caution">
    <text evidence="6">The sequence shown here is derived from an EMBL/GenBank/DDBJ whole genome shotgun (WGS) entry which is preliminary data.</text>
</comment>
<evidence type="ECO:0000256" key="3">
    <source>
        <dbReference type="ARBA" id="ARBA00023163"/>
    </source>
</evidence>
<keyword evidence="7" id="KW-1185">Reference proteome</keyword>
<evidence type="ECO:0000259" key="5">
    <source>
        <dbReference type="PROSITE" id="PS50977"/>
    </source>
</evidence>
<keyword evidence="2 4" id="KW-0238">DNA-binding</keyword>
<feature type="DNA-binding region" description="H-T-H motif" evidence="4">
    <location>
        <begin position="30"/>
        <end position="49"/>
    </location>
</feature>
<dbReference type="InterPro" id="IPR001647">
    <property type="entry name" value="HTH_TetR"/>
</dbReference>
<organism evidence="6 7">
    <name type="scientific">Umezawaea endophytica</name>
    <dbReference type="NCBI Taxonomy" id="1654476"/>
    <lineage>
        <taxon>Bacteria</taxon>
        <taxon>Bacillati</taxon>
        <taxon>Actinomycetota</taxon>
        <taxon>Actinomycetes</taxon>
        <taxon>Pseudonocardiales</taxon>
        <taxon>Pseudonocardiaceae</taxon>
        <taxon>Umezawaea</taxon>
    </lineage>
</organism>